<evidence type="ECO:0000259" key="1">
    <source>
        <dbReference type="PROSITE" id="PS50191"/>
    </source>
</evidence>
<evidence type="ECO:0000313" key="3">
    <source>
        <dbReference type="Proteomes" id="UP000095300"/>
    </source>
</evidence>
<dbReference type="SUPFAM" id="SSF46938">
    <property type="entry name" value="CRAL/TRIO N-terminal domain"/>
    <property type="match status" value="1"/>
</dbReference>
<reference evidence="2" key="1">
    <citation type="submission" date="2020-05" db="UniProtKB">
        <authorList>
            <consortium name="EnsemblMetazoa"/>
        </authorList>
    </citation>
    <scope>IDENTIFICATION</scope>
    <source>
        <strain evidence="2">USDA</strain>
    </source>
</reference>
<dbReference type="InterPro" id="IPR036273">
    <property type="entry name" value="CRAL/TRIO_N_dom_sf"/>
</dbReference>
<accession>A0A1I8P849</accession>
<dbReference type="Pfam" id="PF00650">
    <property type="entry name" value="CRAL_TRIO"/>
    <property type="match status" value="1"/>
</dbReference>
<feature type="domain" description="CRAL-TRIO" evidence="1">
    <location>
        <begin position="137"/>
        <end position="256"/>
    </location>
</feature>
<dbReference type="PROSITE" id="PS50191">
    <property type="entry name" value="CRAL_TRIO"/>
    <property type="match status" value="1"/>
</dbReference>
<dbReference type="InterPro" id="IPR011074">
    <property type="entry name" value="CRAL/TRIO_N_dom"/>
</dbReference>
<sequence length="310" mass="35857">MLQLMPLSAELQKVAIEELGEVPSRIPQDLENLKLWIKQQPHLRARTDDQFLIQFLRGCKYSLEKAKSKLEYALAVRTKFHEYFQFTDVDDVQFRRYHNTGAMMPLPTPLNGFGPRLIMARFTFSGKEFCSKDSVRYMSAMMEVLAISDPIAAINGFVFIMDFSQCTRDHMKDINATMMKLLISVKEKALPMRLKGFYVINLAPYQEQLVKLALTFMPTKLRRRIFICGKDVTTLGEHLPQKYLPQEYGGENGCIDELCLEFNQVWDQYREYFKENSKYGVDEHLRLGGSIFSDFGEFGAGGSFRKIEVD</sequence>
<dbReference type="SUPFAM" id="SSF52087">
    <property type="entry name" value="CRAL/TRIO domain"/>
    <property type="match status" value="1"/>
</dbReference>
<dbReference type="Proteomes" id="UP000095300">
    <property type="component" value="Unassembled WGS sequence"/>
</dbReference>
<keyword evidence="3" id="KW-1185">Reference proteome</keyword>
<gene>
    <name evidence="2" type="primary">106085620</name>
</gene>
<protein>
    <recommendedName>
        <fullName evidence="1">CRAL-TRIO domain-containing protein</fullName>
    </recommendedName>
</protein>
<dbReference type="EnsemblMetazoa" id="SCAU005713-RA">
    <property type="protein sequence ID" value="SCAU005713-PA"/>
    <property type="gene ID" value="SCAU005713"/>
</dbReference>
<dbReference type="VEuPathDB" id="VectorBase:SCAU005713"/>
<name>A0A1I8P849_STOCA</name>
<dbReference type="InterPro" id="IPR036865">
    <property type="entry name" value="CRAL-TRIO_dom_sf"/>
</dbReference>
<dbReference type="KEGG" id="scac:106085620"/>
<dbReference type="AlphaFoldDB" id="A0A1I8P849"/>
<dbReference type="PANTHER" id="PTHR10174">
    <property type="entry name" value="ALPHA-TOCOPHEROL TRANSFER PROTEIN-RELATED"/>
    <property type="match status" value="1"/>
</dbReference>
<dbReference type="OrthoDB" id="6682367at2759"/>
<proteinExistence type="predicted"/>
<dbReference type="Gene3D" id="1.10.8.20">
    <property type="entry name" value="N-terminal domain of phosphatidylinositol transfer protein sec14p"/>
    <property type="match status" value="1"/>
</dbReference>
<dbReference type="InterPro" id="IPR001251">
    <property type="entry name" value="CRAL-TRIO_dom"/>
</dbReference>
<dbReference type="SMART" id="SM01100">
    <property type="entry name" value="CRAL_TRIO_N"/>
    <property type="match status" value="1"/>
</dbReference>
<dbReference type="GO" id="GO:1902936">
    <property type="term" value="F:phosphatidylinositol bisphosphate binding"/>
    <property type="evidence" value="ECO:0007669"/>
    <property type="project" value="TreeGrafter"/>
</dbReference>
<dbReference type="Gene3D" id="3.40.525.10">
    <property type="entry name" value="CRAL-TRIO lipid binding domain"/>
    <property type="match status" value="1"/>
</dbReference>
<organism evidence="2 3">
    <name type="scientific">Stomoxys calcitrans</name>
    <name type="common">Stable fly</name>
    <name type="synonym">Conops calcitrans</name>
    <dbReference type="NCBI Taxonomy" id="35570"/>
    <lineage>
        <taxon>Eukaryota</taxon>
        <taxon>Metazoa</taxon>
        <taxon>Ecdysozoa</taxon>
        <taxon>Arthropoda</taxon>
        <taxon>Hexapoda</taxon>
        <taxon>Insecta</taxon>
        <taxon>Pterygota</taxon>
        <taxon>Neoptera</taxon>
        <taxon>Endopterygota</taxon>
        <taxon>Diptera</taxon>
        <taxon>Brachycera</taxon>
        <taxon>Muscomorpha</taxon>
        <taxon>Muscoidea</taxon>
        <taxon>Muscidae</taxon>
        <taxon>Stomoxys</taxon>
    </lineage>
</organism>
<dbReference type="CDD" id="cd00170">
    <property type="entry name" value="SEC14"/>
    <property type="match status" value="1"/>
</dbReference>
<dbReference type="PANTHER" id="PTHR10174:SF216">
    <property type="entry name" value="CRAL-TRIO DOMAIN-CONTAINING PROTEIN-RELATED"/>
    <property type="match status" value="1"/>
</dbReference>
<evidence type="ECO:0000313" key="2">
    <source>
        <dbReference type="EnsemblMetazoa" id="SCAU005713-PA"/>
    </source>
</evidence>
<dbReference type="Gene3D" id="1.20.5.1200">
    <property type="entry name" value="Alpha-tocopherol transfer"/>
    <property type="match status" value="1"/>
</dbReference>
<dbReference type="GO" id="GO:0016020">
    <property type="term" value="C:membrane"/>
    <property type="evidence" value="ECO:0007669"/>
    <property type="project" value="TreeGrafter"/>
</dbReference>
<dbReference type="PRINTS" id="PR00180">
    <property type="entry name" value="CRETINALDHBP"/>
</dbReference>